<dbReference type="EMBL" id="CAMXCT010000794">
    <property type="protein sequence ID" value="CAI3983348.1"/>
    <property type="molecule type" value="Genomic_DNA"/>
</dbReference>
<dbReference type="Pfam" id="PF13202">
    <property type="entry name" value="EF-hand_5"/>
    <property type="match status" value="1"/>
</dbReference>
<evidence type="ECO:0000313" key="8">
    <source>
        <dbReference type="EMBL" id="CAL4770660.1"/>
    </source>
</evidence>
<evidence type="ECO:0000256" key="1">
    <source>
        <dbReference type="ARBA" id="ARBA00022723"/>
    </source>
</evidence>
<evidence type="ECO:0000259" key="5">
    <source>
        <dbReference type="PROSITE" id="PS50222"/>
    </source>
</evidence>
<evidence type="ECO:0000256" key="2">
    <source>
        <dbReference type="ARBA" id="ARBA00022737"/>
    </source>
</evidence>
<dbReference type="PROSITE" id="PS50222">
    <property type="entry name" value="EF_HAND_2"/>
    <property type="match status" value="6"/>
</dbReference>
<dbReference type="PROSITE" id="PS00018">
    <property type="entry name" value="EF_HAND_1"/>
    <property type="match status" value="4"/>
</dbReference>
<name>A0A9P1C3C4_9DINO</name>
<dbReference type="SUPFAM" id="SSF88697">
    <property type="entry name" value="PUA domain-like"/>
    <property type="match status" value="1"/>
</dbReference>
<evidence type="ECO:0000256" key="4">
    <source>
        <dbReference type="SAM" id="MobiDB-lite"/>
    </source>
</evidence>
<dbReference type="Proteomes" id="UP001152797">
    <property type="component" value="Unassembled WGS sequence"/>
</dbReference>
<evidence type="ECO:0000256" key="3">
    <source>
        <dbReference type="ARBA" id="ARBA00022837"/>
    </source>
</evidence>
<evidence type="ECO:0000313" key="7">
    <source>
        <dbReference type="EMBL" id="CAL1136723.1"/>
    </source>
</evidence>
<accession>A0A9P1C3C4</accession>
<feature type="domain" description="EF-hand" evidence="5">
    <location>
        <begin position="1217"/>
        <end position="1252"/>
    </location>
</feature>
<dbReference type="Gene3D" id="2.30.130.30">
    <property type="entry name" value="Hypothetical protein"/>
    <property type="match status" value="1"/>
</dbReference>
<evidence type="ECO:0000313" key="9">
    <source>
        <dbReference type="Proteomes" id="UP001152797"/>
    </source>
</evidence>
<sequence>MGFGGAAVEGYDAIRVLLGPGFGTYREGAKIFILRFAKHVTHGPRLQRHRTWTFAKSGGKDQAIQLAKKFDGLLKQHLKRFDFLCYQQDKEERDLFLKEHGVKNKRSNKVNRDALEEVIYEGKSPVVEPELTKGIPTAPTPAKALIEETKGPTAPIEETKGTTAPTEETKEPTALIGETKQRNEEGVFPQSDGSFVCYFDVDGKENQISQIFPTERGLRAALGGLKAAVAAGTRDMKCYDSVKDKHDLPEAPASVAAFRFDDGINIWEGIMGKDLEDHQPKLPEAKVRVHCGCFKAIVNSVQGAGRQRFALFLGKWWKGKGAQATWRANCTIASASLDMLSSAAATKLAEIEGSKVLGVAVVDYVEERERASGDKKPPETVCQWLQKFDENLVEQHIIMQADIHPQSSKHHLWVFDRQGDSQFQRVSMPFLSKRLKEENLEFIDADAKKTTSLTEMVNEVESVRNREEVHYTIIQPPKTTDSFWHALYWSQDADRIRQVRTAYGWPVELGVRKQELENVQALRLEFLDRLAAFRTQNQNLCADMHAKLVSLEHGLRNGQQMKVDDLWLVGHLLQMRIRCAMGLLMHCEVKAVPSSMGVQIHQDGTYGPADRPVKLRVYHSAAFTDEAKRIAQYDLLIQDDAGCTLLAPEIDIEHETGSVQSGAVKSNEEIASEFGIKKILLIQEKWLDLILHHGKRVELRSRAANFRGKIGLGWRGKLCGHANLVDCFDVDDAWKRKFVDLHMVKDDPSLLKKYNFGWLLDQVTEISPSISFDQPNGCVVWISLDKPGSMDDSASSAASSSYSSFQPAAERGPAREPEQEPVVHVLRTSMFVMEKMLNGLSGIVIPDGELPSDTNEFLVAANQPDVVGGKVTLGPAVPAISMGVLEAKYAFSVPIGANRSPHTYRPFVKVEPFVRREAKQTSFGPTSAASLLSWNRTFPSVASGDLRGAMEAAERQLEELWRHFDKNGDGGVSRAEFKLALGAVSSAAEDVAQEVCSRVIVALAREGKSVSQLFDALAESRSTVQWKDFADFFQALEPNLTRQQLEMLWRTFDKDGDGSVSREEFQRALQSGSVKTEEKKAPEICLQLASTIFRQGKTVLALFEALASAEGRVQWTDFQSLFLQLEPSLSASDLESLWKDFDKDGDGSITKEEFFAAMEPSVRLVVAKQAEVIARMALALQRQNQNVDQLFNALATEQGVVSWPDFRSLFQQWEPSLGEDDLQGLWRSFDKDGDGSVTREEFVSALAPATQAAAAHTEDVCKRVASMLFQNGRTVTQLFDALSAGQEQVAFEDFRSLFQQLEPSLTLPDLQALWRCFDKDGDGGVTRQEFLKAMAPSAKLVVQKVTDVCGQVTQLLQQQGKSVEQLFDALAENQVVRWEAFCAFFQGVSLGRPSSPRSSLSEPDLHGLWHSFDKDGDGTVSREEFVQALGFAAPAAPGVPSGASELTDALWQAIAEVIEGGRGHHNLMLATGLAAFAAALDTWRTPVDRDSLLFLDLVVERAEKLLGIAHALFSFLVALGSELLQFLSLSADGFWLFRPKPHSAPCSLWLIRPRLHALGLAMASPNGCGCQANGHGSCMPRGWVMVTGSHGGLAAKLEDERESFLALVSKTRTKLLKAFPLHEVPDRVENCRNAFFWMRQHLHGTGVAKCLRDLEIALDILTAINLTDLDAAPDRRIVTGLPLRLQGVKCGLTNNTKQEFLHAEELMALFVQVSQAGVHLDMGTWFDFFFVAVHEGRVDVNLRTGEFHVDFGKSNISCSG</sequence>
<protein>
    <submittedName>
        <fullName evidence="8">Myosin regulatory light chain (Calcium-binding light chain)</fullName>
    </submittedName>
</protein>
<keyword evidence="1" id="KW-0479">Metal-binding</keyword>
<dbReference type="InterPro" id="IPR011992">
    <property type="entry name" value="EF-hand-dom_pair"/>
</dbReference>
<feature type="domain" description="EF-hand" evidence="5">
    <location>
        <begin position="1305"/>
        <end position="1340"/>
    </location>
</feature>
<feature type="region of interest" description="Disordered" evidence="4">
    <location>
        <begin position="792"/>
        <end position="820"/>
    </location>
</feature>
<dbReference type="OrthoDB" id="26525at2759"/>
<dbReference type="Pfam" id="PF13499">
    <property type="entry name" value="EF-hand_7"/>
    <property type="match status" value="1"/>
</dbReference>
<dbReference type="SMART" id="SM00054">
    <property type="entry name" value="EFh"/>
    <property type="match status" value="6"/>
</dbReference>
<dbReference type="GO" id="GO:0005509">
    <property type="term" value="F:calcium ion binding"/>
    <property type="evidence" value="ECO:0007669"/>
    <property type="project" value="InterPro"/>
</dbReference>
<comment type="caution">
    <text evidence="6">The sequence shown here is derived from an EMBL/GenBank/DDBJ whole genome shotgun (WGS) entry which is preliminary data.</text>
</comment>
<dbReference type="PANTHER" id="PTHR34524">
    <property type="entry name" value="CALCYPHOSIN"/>
    <property type="match status" value="1"/>
</dbReference>
<dbReference type="CDD" id="cd00051">
    <property type="entry name" value="EFh"/>
    <property type="match status" value="3"/>
</dbReference>
<dbReference type="EMBL" id="CAMXCT030000794">
    <property type="protein sequence ID" value="CAL4770660.1"/>
    <property type="molecule type" value="Genomic_DNA"/>
</dbReference>
<feature type="domain" description="EF-hand" evidence="5">
    <location>
        <begin position="952"/>
        <end position="987"/>
    </location>
</feature>
<feature type="domain" description="EF-hand" evidence="5">
    <location>
        <begin position="1040"/>
        <end position="1075"/>
    </location>
</feature>
<reference evidence="7" key="2">
    <citation type="submission" date="2024-04" db="EMBL/GenBank/DDBJ databases">
        <authorList>
            <person name="Chen Y."/>
            <person name="Shah S."/>
            <person name="Dougan E. K."/>
            <person name="Thang M."/>
            <person name="Chan C."/>
        </authorList>
    </citation>
    <scope>NUCLEOTIDE SEQUENCE [LARGE SCALE GENOMIC DNA]</scope>
</reference>
<proteinExistence type="predicted"/>
<dbReference type="SUPFAM" id="SSF47473">
    <property type="entry name" value="EF-hand"/>
    <property type="match status" value="2"/>
</dbReference>
<gene>
    <name evidence="6" type="ORF">C1SCF055_LOCUS10966</name>
</gene>
<dbReference type="InterPro" id="IPR002048">
    <property type="entry name" value="EF_hand_dom"/>
</dbReference>
<dbReference type="InterPro" id="IPR051581">
    <property type="entry name" value="Ca-bind"/>
</dbReference>
<dbReference type="PANTHER" id="PTHR34524:SF6">
    <property type="entry name" value="CALCYPHOSINE LIKE"/>
    <property type="match status" value="1"/>
</dbReference>
<reference evidence="6" key="1">
    <citation type="submission" date="2022-10" db="EMBL/GenBank/DDBJ databases">
        <authorList>
            <person name="Chen Y."/>
            <person name="Dougan E. K."/>
            <person name="Chan C."/>
            <person name="Rhodes N."/>
            <person name="Thang M."/>
        </authorList>
    </citation>
    <scope>NUCLEOTIDE SEQUENCE</scope>
</reference>
<dbReference type="EMBL" id="CAMXCT020000794">
    <property type="protein sequence ID" value="CAL1136723.1"/>
    <property type="molecule type" value="Genomic_DNA"/>
</dbReference>
<dbReference type="Pfam" id="PF00036">
    <property type="entry name" value="EF-hand_1"/>
    <property type="match status" value="1"/>
</dbReference>
<feature type="compositionally biased region" description="Low complexity" evidence="4">
    <location>
        <begin position="793"/>
        <end position="804"/>
    </location>
</feature>
<dbReference type="InterPro" id="IPR015947">
    <property type="entry name" value="PUA-like_sf"/>
</dbReference>
<organism evidence="6">
    <name type="scientific">Cladocopium goreaui</name>
    <dbReference type="NCBI Taxonomy" id="2562237"/>
    <lineage>
        <taxon>Eukaryota</taxon>
        <taxon>Sar</taxon>
        <taxon>Alveolata</taxon>
        <taxon>Dinophyceae</taxon>
        <taxon>Suessiales</taxon>
        <taxon>Symbiodiniaceae</taxon>
        <taxon>Cladocopium</taxon>
    </lineage>
</organism>
<keyword evidence="2" id="KW-0677">Repeat</keyword>
<feature type="domain" description="EF-hand" evidence="5">
    <location>
        <begin position="1129"/>
        <end position="1164"/>
    </location>
</feature>
<dbReference type="Pfam" id="PF13833">
    <property type="entry name" value="EF-hand_8"/>
    <property type="match status" value="2"/>
</dbReference>
<keyword evidence="9" id="KW-1185">Reference proteome</keyword>
<feature type="domain" description="EF-hand" evidence="5">
    <location>
        <begin position="1400"/>
        <end position="1435"/>
    </location>
</feature>
<dbReference type="InterPro" id="IPR018247">
    <property type="entry name" value="EF_Hand_1_Ca_BS"/>
</dbReference>
<dbReference type="Gene3D" id="1.10.238.10">
    <property type="entry name" value="EF-hand"/>
    <property type="match status" value="5"/>
</dbReference>
<keyword evidence="3" id="KW-0106">Calcium</keyword>
<evidence type="ECO:0000313" key="6">
    <source>
        <dbReference type="EMBL" id="CAI3983348.1"/>
    </source>
</evidence>
<feature type="region of interest" description="Disordered" evidence="4">
    <location>
        <begin position="152"/>
        <end position="171"/>
    </location>
</feature>